<dbReference type="InterPro" id="IPR002048">
    <property type="entry name" value="EF_hand_dom"/>
</dbReference>
<evidence type="ECO:0000256" key="6">
    <source>
        <dbReference type="ARBA" id="ARBA00022737"/>
    </source>
</evidence>
<dbReference type="Proteomes" id="UP000290189">
    <property type="component" value="Unassembled WGS sequence"/>
</dbReference>
<feature type="domain" description="EF-hand" evidence="14">
    <location>
        <begin position="108"/>
        <end position="143"/>
    </location>
</feature>
<evidence type="ECO:0000256" key="13">
    <source>
        <dbReference type="RuleBase" id="RU000488"/>
    </source>
</evidence>
<keyword evidence="5" id="KW-0479">Metal-binding</keyword>
<organism evidence="15 17">
    <name type="scientific">Plasmodiophora brassicae</name>
    <name type="common">Clubroot disease agent</name>
    <dbReference type="NCBI Taxonomy" id="37360"/>
    <lineage>
        <taxon>Eukaryota</taxon>
        <taxon>Sar</taxon>
        <taxon>Rhizaria</taxon>
        <taxon>Endomyxa</taxon>
        <taxon>Phytomyxea</taxon>
        <taxon>Plasmodiophorida</taxon>
        <taxon>Plasmodiophoridae</taxon>
        <taxon>Plasmodiophora</taxon>
    </lineage>
</organism>
<keyword evidence="11 12" id="KW-0472">Membrane</keyword>
<protein>
    <recommendedName>
        <fullName evidence="14">EF-hand domain-containing protein</fullName>
    </recommendedName>
</protein>
<evidence type="ECO:0000256" key="9">
    <source>
        <dbReference type="ARBA" id="ARBA00022989"/>
    </source>
</evidence>
<evidence type="ECO:0000313" key="16">
    <source>
        <dbReference type="EMBL" id="SPQ93200.1"/>
    </source>
</evidence>
<dbReference type="PROSITE" id="PS00018">
    <property type="entry name" value="EF_HAND_1"/>
    <property type="match status" value="3"/>
</dbReference>
<dbReference type="Pfam" id="PF00153">
    <property type="entry name" value="Mito_carr"/>
    <property type="match status" value="3"/>
</dbReference>
<evidence type="ECO:0000259" key="14">
    <source>
        <dbReference type="PROSITE" id="PS50222"/>
    </source>
</evidence>
<evidence type="ECO:0000256" key="2">
    <source>
        <dbReference type="ARBA" id="ARBA00006375"/>
    </source>
</evidence>
<keyword evidence="8" id="KW-0106">Calcium</keyword>
<dbReference type="PANTHER" id="PTHR24089">
    <property type="entry name" value="SOLUTE CARRIER FAMILY 25"/>
    <property type="match status" value="1"/>
</dbReference>
<dbReference type="SUPFAM" id="SSF103506">
    <property type="entry name" value="Mitochondrial carrier"/>
    <property type="match status" value="1"/>
</dbReference>
<dbReference type="SUPFAM" id="SSF47473">
    <property type="entry name" value="EF-hand"/>
    <property type="match status" value="1"/>
</dbReference>
<dbReference type="PROSITE" id="PS50222">
    <property type="entry name" value="EF_HAND_2"/>
    <property type="match status" value="3"/>
</dbReference>
<reference evidence="16 18" key="2">
    <citation type="submission" date="2018-03" db="EMBL/GenBank/DDBJ databases">
        <authorList>
            <person name="Fogelqvist J."/>
        </authorList>
    </citation>
    <scope>NUCLEOTIDE SEQUENCE [LARGE SCALE GENOMIC DNA]</scope>
</reference>
<feature type="repeat" description="Solcar" evidence="12">
    <location>
        <begin position="363"/>
        <end position="452"/>
    </location>
</feature>
<evidence type="ECO:0000313" key="15">
    <source>
        <dbReference type="EMBL" id="CEP01520.1"/>
    </source>
</evidence>
<keyword evidence="4 12" id="KW-0812">Transmembrane</keyword>
<dbReference type="PROSITE" id="PS50920">
    <property type="entry name" value="SOLCAR"/>
    <property type="match status" value="3"/>
</dbReference>
<dbReference type="InterPro" id="IPR023395">
    <property type="entry name" value="MCP_dom_sf"/>
</dbReference>
<dbReference type="OMA" id="VISYAEW"/>
<evidence type="ECO:0000256" key="1">
    <source>
        <dbReference type="ARBA" id="ARBA00004448"/>
    </source>
</evidence>
<evidence type="ECO:0000256" key="12">
    <source>
        <dbReference type="PROSITE-ProRule" id="PRU00282"/>
    </source>
</evidence>
<evidence type="ECO:0000313" key="17">
    <source>
        <dbReference type="Proteomes" id="UP000039324"/>
    </source>
</evidence>
<dbReference type="Gene3D" id="1.10.238.10">
    <property type="entry name" value="EF-hand"/>
    <property type="match status" value="2"/>
</dbReference>
<keyword evidence="17" id="KW-1185">Reference proteome</keyword>
<keyword evidence="7" id="KW-0999">Mitochondrion inner membrane</keyword>
<dbReference type="Gene3D" id="1.50.40.10">
    <property type="entry name" value="Mitochondrial carrier domain"/>
    <property type="match status" value="1"/>
</dbReference>
<dbReference type="FunFam" id="1.50.40.10:FF:000016">
    <property type="entry name" value="Solute carrier family 25 member 23"/>
    <property type="match status" value="1"/>
</dbReference>
<dbReference type="Proteomes" id="UP000039324">
    <property type="component" value="Unassembled WGS sequence"/>
</dbReference>
<evidence type="ECO:0000256" key="7">
    <source>
        <dbReference type="ARBA" id="ARBA00022792"/>
    </source>
</evidence>
<dbReference type="OrthoDB" id="270584at2759"/>
<dbReference type="InterPro" id="IPR018247">
    <property type="entry name" value="EF_Hand_1_Ca_BS"/>
</dbReference>
<feature type="repeat" description="Solcar" evidence="12">
    <location>
        <begin position="175"/>
        <end position="262"/>
    </location>
</feature>
<comment type="subcellular location">
    <subcellularLocation>
        <location evidence="1">Mitochondrion inner membrane</location>
        <topology evidence="1">Multi-pass membrane protein</topology>
    </subcellularLocation>
</comment>
<keyword evidence="6" id="KW-0677">Repeat</keyword>
<dbReference type="GO" id="GO:0005743">
    <property type="term" value="C:mitochondrial inner membrane"/>
    <property type="evidence" value="ECO:0007669"/>
    <property type="project" value="UniProtKB-SubCell"/>
</dbReference>
<gene>
    <name evidence="15" type="ORF">PBRA_002126</name>
    <name evidence="16" type="ORF">PLBR_LOCUS415</name>
</gene>
<dbReference type="InterPro" id="IPR002067">
    <property type="entry name" value="MCP"/>
</dbReference>
<dbReference type="InterPro" id="IPR018108">
    <property type="entry name" value="MCP_transmembrane"/>
</dbReference>
<feature type="domain" description="EF-hand" evidence="14">
    <location>
        <begin position="72"/>
        <end position="107"/>
    </location>
</feature>
<dbReference type="EMBL" id="CDSF01000112">
    <property type="protein sequence ID" value="CEP01520.1"/>
    <property type="molecule type" value="Genomic_DNA"/>
</dbReference>
<evidence type="ECO:0000256" key="4">
    <source>
        <dbReference type="ARBA" id="ARBA00022692"/>
    </source>
</evidence>
<keyword evidence="10 16" id="KW-0496">Mitochondrion</keyword>
<evidence type="ECO:0000256" key="3">
    <source>
        <dbReference type="ARBA" id="ARBA00022448"/>
    </source>
</evidence>
<geneLocation type="mitochondrion" evidence="16"/>
<dbReference type="Pfam" id="PF13499">
    <property type="entry name" value="EF-hand_7"/>
    <property type="match status" value="1"/>
</dbReference>
<keyword evidence="9" id="KW-1133">Transmembrane helix</keyword>
<dbReference type="InterPro" id="IPR011992">
    <property type="entry name" value="EF-hand-dom_pair"/>
</dbReference>
<evidence type="ECO:0000256" key="11">
    <source>
        <dbReference type="ARBA" id="ARBA00023136"/>
    </source>
</evidence>
<comment type="similarity">
    <text evidence="2 13">Belongs to the mitochondrial carrier (TC 2.A.29) family.</text>
</comment>
<dbReference type="PRINTS" id="PR00926">
    <property type="entry name" value="MITOCARRIER"/>
</dbReference>
<name>A0A0G4J1S4_PLABS</name>
<dbReference type="GO" id="GO:0005509">
    <property type="term" value="F:calcium ion binding"/>
    <property type="evidence" value="ECO:0007669"/>
    <property type="project" value="InterPro"/>
</dbReference>
<accession>A0A0G4J1S4</accession>
<proteinExistence type="inferred from homology"/>
<evidence type="ECO:0000256" key="5">
    <source>
        <dbReference type="ARBA" id="ARBA00022723"/>
    </source>
</evidence>
<evidence type="ECO:0000256" key="10">
    <source>
        <dbReference type="ARBA" id="ARBA00023128"/>
    </source>
</evidence>
<reference evidence="15 17" key="1">
    <citation type="submission" date="2015-02" db="EMBL/GenBank/DDBJ databases">
        <authorList>
            <person name="Chooi Y.-H."/>
        </authorList>
    </citation>
    <scope>NUCLEOTIDE SEQUENCE [LARGE SCALE GENOMIC DNA]</scope>
    <source>
        <strain evidence="15">E3</strain>
    </source>
</reference>
<feature type="domain" description="EF-hand" evidence="14">
    <location>
        <begin position="9"/>
        <end position="44"/>
    </location>
</feature>
<dbReference type="EMBL" id="OVEO01000001">
    <property type="protein sequence ID" value="SPQ93200.1"/>
    <property type="molecule type" value="Genomic_DNA"/>
</dbReference>
<keyword evidence="3 13" id="KW-0813">Transport</keyword>
<dbReference type="SMART" id="SM00054">
    <property type="entry name" value="EFh"/>
    <property type="match status" value="3"/>
</dbReference>
<dbReference type="GO" id="GO:0055085">
    <property type="term" value="P:transmembrane transport"/>
    <property type="evidence" value="ECO:0007669"/>
    <property type="project" value="InterPro"/>
</dbReference>
<dbReference type="AlphaFoldDB" id="A0A0G4J1S4"/>
<feature type="repeat" description="Solcar" evidence="12">
    <location>
        <begin position="268"/>
        <end position="353"/>
    </location>
</feature>
<evidence type="ECO:0000256" key="8">
    <source>
        <dbReference type="ARBA" id="ARBA00022837"/>
    </source>
</evidence>
<sequence length="461" mass="51756">MPHRRLHEEADRLACELFARLDIDGDGSLSIKEMSQALAALGLSESQQGDQIERIMKKRPMDRAAFRKYCRKRLLHLHDLFQQIDTSRNQEIDEDDVGRALRRVGLDADHAKVRRLISMVDRNGDRRLSFNEFYSALLILPSTSVVDLFDHWDRASLCDLGETSSMLPHIQALPPHPLSAFIAGGIAGIVSRTMTAPLDRLKIILQADLSPLSSRASLLGGFRRIYKEGGLPGLFRGNFANCVKVAPENGFKMWTFDRLGGFDTTEEHSAVKQFLIGATAGTISQTMVYPLETIKTHFALSRAGQFRSLSHCANSIWNQHGPRGFYRGLTAATMGIIPYAGVDLSLFAFFRKTWEIHYPHHNPSTLQLLGFGAMSSTCGQLVAYPFQLARTRLQSQSMPGKPIIYKSFVDCFVKTVKADGLLGLYRGLQPNFLKALPSISISYAVYDLTYRQLEREHNNHR</sequence>
<dbReference type="STRING" id="37360.A0A0G4J1S4"/>
<evidence type="ECO:0000313" key="18">
    <source>
        <dbReference type="Proteomes" id="UP000290189"/>
    </source>
</evidence>